<evidence type="ECO:0000313" key="1">
    <source>
        <dbReference type="EMBL" id="MQM31494.1"/>
    </source>
</evidence>
<gene>
    <name evidence="1" type="ORF">CRU78_13610</name>
</gene>
<dbReference type="AlphaFoldDB" id="A0A6A7RVA4"/>
<evidence type="ECO:0008006" key="3">
    <source>
        <dbReference type="Google" id="ProtNLM"/>
    </source>
</evidence>
<sequence>MTRIIQTGAAVQQQGAKLTTLIPLHIRRSGGRKVVIPAATSADPAAEHHTPILTALSRAFHWQRLLDEGIVKSGSDIARQEGLNPTTVWELLRLTLLSPTNVQAILAGRQPRTLTLRWLKNHELPADWEAQREVFSGFDTQSEFEVLPVGIIDSQLHA</sequence>
<reference evidence="1 2" key="1">
    <citation type="submission" date="2017-09" db="EMBL/GenBank/DDBJ databases">
        <title>Metagenomic Analysis Reveals Denitrifying Candidatus Accumulibacter and Flanking Population as a Source of N2O.</title>
        <authorList>
            <person name="Gao H."/>
            <person name="Mao Y."/>
            <person name="Zhao X."/>
            <person name="Liu W.-T."/>
            <person name="Zhang T."/>
            <person name="Wells G."/>
        </authorList>
    </citation>
    <scope>NUCLEOTIDE SEQUENCE [LARGE SCALE GENOMIC DNA]</scope>
    <source>
        <strain evidence="1">CANDO_2_IC</strain>
    </source>
</reference>
<evidence type="ECO:0000313" key="2">
    <source>
        <dbReference type="Proteomes" id="UP000342300"/>
    </source>
</evidence>
<proteinExistence type="predicted"/>
<dbReference type="Proteomes" id="UP000342300">
    <property type="component" value="Unassembled WGS sequence"/>
</dbReference>
<name>A0A6A7RVA4_9PROT</name>
<accession>A0A6A7RVA4</accession>
<dbReference type="SUPFAM" id="SSF109709">
    <property type="entry name" value="KorB DNA-binding domain-like"/>
    <property type="match status" value="1"/>
</dbReference>
<organism evidence="1 2">
    <name type="scientific">Candidatus Accumulibacter phosphatis</name>
    <dbReference type="NCBI Taxonomy" id="327160"/>
    <lineage>
        <taxon>Bacteria</taxon>
        <taxon>Pseudomonadati</taxon>
        <taxon>Pseudomonadota</taxon>
        <taxon>Betaproteobacteria</taxon>
        <taxon>Candidatus Accumulibacter</taxon>
    </lineage>
</organism>
<dbReference type="EMBL" id="PDHS01000324">
    <property type="protein sequence ID" value="MQM31494.1"/>
    <property type="molecule type" value="Genomic_DNA"/>
</dbReference>
<protein>
    <recommendedName>
        <fullName evidence="3">Bacteriophage-related protein</fullName>
    </recommendedName>
</protein>
<comment type="caution">
    <text evidence="1">The sequence shown here is derived from an EMBL/GenBank/DDBJ whole genome shotgun (WGS) entry which is preliminary data.</text>
</comment>